<dbReference type="SUPFAM" id="SSF54427">
    <property type="entry name" value="NTF2-like"/>
    <property type="match status" value="1"/>
</dbReference>
<dbReference type="InterPro" id="IPR032710">
    <property type="entry name" value="NTF2-like_dom_sf"/>
</dbReference>
<dbReference type="EMBL" id="JAFFZS010000001">
    <property type="protein sequence ID" value="MBN0042637.1"/>
    <property type="molecule type" value="Genomic_DNA"/>
</dbReference>
<dbReference type="RefSeq" id="WP_205380871.1">
    <property type="nucleotide sequence ID" value="NZ_JAFFZS010000001.1"/>
</dbReference>
<organism evidence="2 3">
    <name type="scientific">Streptomyces actuosus</name>
    <dbReference type="NCBI Taxonomy" id="1885"/>
    <lineage>
        <taxon>Bacteria</taxon>
        <taxon>Bacillati</taxon>
        <taxon>Actinomycetota</taxon>
        <taxon>Actinomycetes</taxon>
        <taxon>Kitasatosporales</taxon>
        <taxon>Streptomycetaceae</taxon>
        <taxon>Streptomyces</taxon>
    </lineage>
</organism>
<comment type="caution">
    <text evidence="2">The sequence shown here is derived from an EMBL/GenBank/DDBJ whole genome shotgun (WGS) entry which is preliminary data.</text>
</comment>
<evidence type="ECO:0000313" key="2">
    <source>
        <dbReference type="EMBL" id="MBN0042637.1"/>
    </source>
</evidence>
<name>A0ABS2VHS0_STRAS</name>
<reference evidence="2 3" key="1">
    <citation type="submission" date="2021-02" db="EMBL/GenBank/DDBJ databases">
        <title>Whole genome sequencing of Streptomyces actuosus VRA1.</title>
        <authorList>
            <person name="Sen G."/>
            <person name="Sen A."/>
        </authorList>
    </citation>
    <scope>NUCLEOTIDE SEQUENCE [LARGE SCALE GENOMIC DNA]</scope>
    <source>
        <strain evidence="2 3">VRA1</strain>
    </source>
</reference>
<gene>
    <name evidence="2" type="ORF">JS756_00620</name>
</gene>
<protein>
    <submittedName>
        <fullName evidence="2">Nuclear transport factor 2 family protein</fullName>
    </submittedName>
</protein>
<dbReference type="Pfam" id="PF12680">
    <property type="entry name" value="SnoaL_2"/>
    <property type="match status" value="1"/>
</dbReference>
<sequence length="121" mass="13419">MGTTASAAFDTETLRRGIEGQTAATLLSLYTDDATLRIVNRNSQPSHPKVLQGRGEIAELLEDVYGRDLKHTFEGCVIQGDRAAYSESCRYSDGTRVMSESMITLRDGKISEQIMIEAWDE</sequence>
<dbReference type="Proteomes" id="UP000788262">
    <property type="component" value="Unassembled WGS sequence"/>
</dbReference>
<accession>A0ABS2VHS0</accession>
<evidence type="ECO:0000313" key="3">
    <source>
        <dbReference type="Proteomes" id="UP000788262"/>
    </source>
</evidence>
<dbReference type="InterPro" id="IPR037401">
    <property type="entry name" value="SnoaL-like"/>
</dbReference>
<proteinExistence type="predicted"/>
<evidence type="ECO:0000259" key="1">
    <source>
        <dbReference type="Pfam" id="PF12680"/>
    </source>
</evidence>
<dbReference type="Gene3D" id="3.10.450.50">
    <property type="match status" value="1"/>
</dbReference>
<keyword evidence="3" id="KW-1185">Reference proteome</keyword>
<feature type="domain" description="SnoaL-like" evidence="1">
    <location>
        <begin position="17"/>
        <end position="112"/>
    </location>
</feature>